<dbReference type="AlphaFoldDB" id="A0A6J8BTG6"/>
<proteinExistence type="predicted"/>
<organism evidence="6 7">
    <name type="scientific">Mytilus coruscus</name>
    <name type="common">Sea mussel</name>
    <dbReference type="NCBI Taxonomy" id="42192"/>
    <lineage>
        <taxon>Eukaryota</taxon>
        <taxon>Metazoa</taxon>
        <taxon>Spiralia</taxon>
        <taxon>Lophotrochozoa</taxon>
        <taxon>Mollusca</taxon>
        <taxon>Bivalvia</taxon>
        <taxon>Autobranchia</taxon>
        <taxon>Pteriomorphia</taxon>
        <taxon>Mytilida</taxon>
        <taxon>Mytiloidea</taxon>
        <taxon>Mytilidae</taxon>
        <taxon>Mytilinae</taxon>
        <taxon>Mytilus</taxon>
    </lineage>
</organism>
<dbReference type="Pfam" id="PF08523">
    <property type="entry name" value="MBF1"/>
    <property type="match status" value="1"/>
</dbReference>
<dbReference type="GO" id="GO:0003677">
    <property type="term" value="F:DNA binding"/>
    <property type="evidence" value="ECO:0007669"/>
    <property type="project" value="UniProtKB-KW"/>
</dbReference>
<dbReference type="CDD" id="cd00093">
    <property type="entry name" value="HTH_XRE"/>
    <property type="match status" value="1"/>
</dbReference>
<dbReference type="InterPro" id="IPR013729">
    <property type="entry name" value="MBF1_N"/>
</dbReference>
<dbReference type="SUPFAM" id="SSF47413">
    <property type="entry name" value="lambda repressor-like DNA-binding domains"/>
    <property type="match status" value="1"/>
</dbReference>
<evidence type="ECO:0000256" key="2">
    <source>
        <dbReference type="ARBA" id="ARBA00023125"/>
    </source>
</evidence>
<dbReference type="PANTHER" id="PTHR10245:SF15">
    <property type="entry name" value="ENDOTHELIAL DIFFERENTIATION-RELATED FACTOR 1"/>
    <property type="match status" value="1"/>
</dbReference>
<name>A0A6J8BTG6_MYTCO</name>
<gene>
    <name evidence="6" type="ORF">MCOR_21510</name>
</gene>
<reference evidence="6 7" key="1">
    <citation type="submission" date="2020-06" db="EMBL/GenBank/DDBJ databases">
        <authorList>
            <person name="Li R."/>
            <person name="Bekaert M."/>
        </authorList>
    </citation>
    <scope>NUCLEOTIDE SEQUENCE [LARGE SCALE GENOMIC DNA]</scope>
    <source>
        <strain evidence="7">wild</strain>
    </source>
</reference>
<keyword evidence="1" id="KW-0805">Transcription regulation</keyword>
<evidence type="ECO:0000256" key="1">
    <source>
        <dbReference type="ARBA" id="ARBA00023015"/>
    </source>
</evidence>
<evidence type="ECO:0000256" key="4">
    <source>
        <dbReference type="SAM" id="MobiDB-lite"/>
    </source>
</evidence>
<evidence type="ECO:0000313" key="7">
    <source>
        <dbReference type="Proteomes" id="UP000507470"/>
    </source>
</evidence>
<keyword evidence="7" id="KW-1185">Reference proteome</keyword>
<dbReference type="InterPro" id="IPR001387">
    <property type="entry name" value="Cro/C1-type_HTH"/>
</dbReference>
<feature type="region of interest" description="Disordered" evidence="4">
    <location>
        <begin position="42"/>
        <end position="73"/>
    </location>
</feature>
<dbReference type="InterPro" id="IPR010982">
    <property type="entry name" value="Lambda_DNA-bd_dom_sf"/>
</dbReference>
<evidence type="ECO:0000259" key="5">
    <source>
        <dbReference type="PROSITE" id="PS50943"/>
    </source>
</evidence>
<accession>A0A6J8BTG6</accession>
<dbReference type="Pfam" id="PF01381">
    <property type="entry name" value="HTH_3"/>
    <property type="match status" value="1"/>
</dbReference>
<evidence type="ECO:0000313" key="6">
    <source>
        <dbReference type="EMBL" id="CAC5386019.1"/>
    </source>
</evidence>
<dbReference type="Gene3D" id="1.10.260.40">
    <property type="entry name" value="lambda repressor-like DNA-binding domains"/>
    <property type="match status" value="1"/>
</dbReference>
<evidence type="ECO:0000256" key="3">
    <source>
        <dbReference type="ARBA" id="ARBA00023163"/>
    </source>
</evidence>
<dbReference type="PROSITE" id="PS50943">
    <property type="entry name" value="HTH_CROC1"/>
    <property type="match status" value="1"/>
</dbReference>
<dbReference type="GO" id="GO:0005634">
    <property type="term" value="C:nucleus"/>
    <property type="evidence" value="ECO:0007669"/>
    <property type="project" value="TreeGrafter"/>
</dbReference>
<dbReference type="EMBL" id="CACVKT020003833">
    <property type="protein sequence ID" value="CAC5386019.1"/>
    <property type="molecule type" value="Genomic_DNA"/>
</dbReference>
<dbReference type="FunFam" id="1.10.260.40:FF:000015">
    <property type="entry name" value="Endothelial differentiation-related factor 1"/>
    <property type="match status" value="1"/>
</dbReference>
<keyword evidence="3" id="KW-0804">Transcription</keyword>
<sequence>MLLICGRQYSTLAFDLHSLDTTWALKRELQKAINAAQRSGADVETTKKFDGGGNKQHSSSKNTAKLDRETEELHHDTVSLDVAKLIMQGRQAKGWTQKELATKINEKQQIINEYESGKAIPNQQIMNKLERQLGMKLRGKDKGQPLGGKK</sequence>
<keyword evidence="2" id="KW-0238">DNA-binding</keyword>
<feature type="compositionally biased region" description="Basic and acidic residues" evidence="4">
    <location>
        <begin position="64"/>
        <end position="73"/>
    </location>
</feature>
<dbReference type="PANTHER" id="PTHR10245">
    <property type="entry name" value="ENDOTHELIAL DIFFERENTIATION-RELATED FACTOR 1 MULTIPROTEIN BRIDGING FACTOR 1"/>
    <property type="match status" value="1"/>
</dbReference>
<feature type="domain" description="HTH cro/C1-type" evidence="5">
    <location>
        <begin position="90"/>
        <end position="140"/>
    </location>
</feature>
<dbReference type="Proteomes" id="UP000507470">
    <property type="component" value="Unassembled WGS sequence"/>
</dbReference>
<dbReference type="OrthoDB" id="10253401at2759"/>
<protein>
    <submittedName>
        <fullName evidence="6">MBF1</fullName>
    </submittedName>
</protein>
<dbReference type="SMART" id="SM00530">
    <property type="entry name" value="HTH_XRE"/>
    <property type="match status" value="1"/>
</dbReference>